<feature type="region of interest" description="Disordered" evidence="1">
    <location>
        <begin position="1"/>
        <end position="25"/>
    </location>
</feature>
<dbReference type="EMBL" id="ML178828">
    <property type="protein sequence ID" value="TFL00543.1"/>
    <property type="molecule type" value="Genomic_DNA"/>
</dbReference>
<keyword evidence="3" id="KW-1185">Reference proteome</keyword>
<feature type="compositionally biased region" description="Low complexity" evidence="1">
    <location>
        <begin position="114"/>
        <end position="126"/>
    </location>
</feature>
<protein>
    <submittedName>
        <fullName evidence="2">Uncharacterized protein</fullName>
    </submittedName>
</protein>
<sequence length="151" mass="16880">MKIEWASDFHSDGTRRSRPKASTVHGWLAKMRGTLAGNERLRSEGMREMREAKAIRRYKRERKAKGGTGFFGLGGAKKQHTAQRQASRRSTPTSRRGQTSTRQPSRRGTQSSSRRAAPQPTRRTTTGHGGRGAKATQPVSARPSTRRHRTT</sequence>
<dbReference type="AlphaFoldDB" id="A0A5C3QEP0"/>
<name>A0A5C3QEP0_9AGAR</name>
<proteinExistence type="predicted"/>
<dbReference type="OrthoDB" id="3256715at2759"/>
<dbReference type="Proteomes" id="UP000305067">
    <property type="component" value="Unassembled WGS sequence"/>
</dbReference>
<feature type="compositionally biased region" description="Polar residues" evidence="1">
    <location>
        <begin position="82"/>
        <end position="113"/>
    </location>
</feature>
<organism evidence="2 3">
    <name type="scientific">Pterulicium gracile</name>
    <dbReference type="NCBI Taxonomy" id="1884261"/>
    <lineage>
        <taxon>Eukaryota</taxon>
        <taxon>Fungi</taxon>
        <taxon>Dikarya</taxon>
        <taxon>Basidiomycota</taxon>
        <taxon>Agaricomycotina</taxon>
        <taxon>Agaricomycetes</taxon>
        <taxon>Agaricomycetidae</taxon>
        <taxon>Agaricales</taxon>
        <taxon>Pleurotineae</taxon>
        <taxon>Pterulaceae</taxon>
        <taxon>Pterulicium</taxon>
    </lineage>
</organism>
<reference evidence="2 3" key="1">
    <citation type="journal article" date="2019" name="Nat. Ecol. Evol.">
        <title>Megaphylogeny resolves global patterns of mushroom evolution.</title>
        <authorList>
            <person name="Varga T."/>
            <person name="Krizsan K."/>
            <person name="Foldi C."/>
            <person name="Dima B."/>
            <person name="Sanchez-Garcia M."/>
            <person name="Sanchez-Ramirez S."/>
            <person name="Szollosi G.J."/>
            <person name="Szarkandi J.G."/>
            <person name="Papp V."/>
            <person name="Albert L."/>
            <person name="Andreopoulos W."/>
            <person name="Angelini C."/>
            <person name="Antonin V."/>
            <person name="Barry K.W."/>
            <person name="Bougher N.L."/>
            <person name="Buchanan P."/>
            <person name="Buyck B."/>
            <person name="Bense V."/>
            <person name="Catcheside P."/>
            <person name="Chovatia M."/>
            <person name="Cooper J."/>
            <person name="Damon W."/>
            <person name="Desjardin D."/>
            <person name="Finy P."/>
            <person name="Geml J."/>
            <person name="Haridas S."/>
            <person name="Hughes K."/>
            <person name="Justo A."/>
            <person name="Karasinski D."/>
            <person name="Kautmanova I."/>
            <person name="Kiss B."/>
            <person name="Kocsube S."/>
            <person name="Kotiranta H."/>
            <person name="LaButti K.M."/>
            <person name="Lechner B.E."/>
            <person name="Liimatainen K."/>
            <person name="Lipzen A."/>
            <person name="Lukacs Z."/>
            <person name="Mihaltcheva S."/>
            <person name="Morgado L.N."/>
            <person name="Niskanen T."/>
            <person name="Noordeloos M.E."/>
            <person name="Ohm R.A."/>
            <person name="Ortiz-Santana B."/>
            <person name="Ovrebo C."/>
            <person name="Racz N."/>
            <person name="Riley R."/>
            <person name="Savchenko A."/>
            <person name="Shiryaev A."/>
            <person name="Soop K."/>
            <person name="Spirin V."/>
            <person name="Szebenyi C."/>
            <person name="Tomsovsky M."/>
            <person name="Tulloss R.E."/>
            <person name="Uehling J."/>
            <person name="Grigoriev I.V."/>
            <person name="Vagvolgyi C."/>
            <person name="Papp T."/>
            <person name="Martin F.M."/>
            <person name="Miettinen O."/>
            <person name="Hibbett D.S."/>
            <person name="Nagy L.G."/>
        </authorList>
    </citation>
    <scope>NUCLEOTIDE SEQUENCE [LARGE SCALE GENOMIC DNA]</scope>
    <source>
        <strain evidence="2 3">CBS 309.79</strain>
    </source>
</reference>
<gene>
    <name evidence="2" type="ORF">BDV98DRAFT_569189</name>
</gene>
<evidence type="ECO:0000313" key="3">
    <source>
        <dbReference type="Proteomes" id="UP000305067"/>
    </source>
</evidence>
<accession>A0A5C3QEP0</accession>
<feature type="compositionally biased region" description="Gly residues" evidence="1">
    <location>
        <begin position="66"/>
        <end position="75"/>
    </location>
</feature>
<evidence type="ECO:0000313" key="2">
    <source>
        <dbReference type="EMBL" id="TFL00543.1"/>
    </source>
</evidence>
<feature type="region of interest" description="Disordered" evidence="1">
    <location>
        <begin position="59"/>
        <end position="151"/>
    </location>
</feature>
<evidence type="ECO:0000256" key="1">
    <source>
        <dbReference type="SAM" id="MobiDB-lite"/>
    </source>
</evidence>
<feature type="compositionally biased region" description="Basic and acidic residues" evidence="1">
    <location>
        <begin position="1"/>
        <end position="15"/>
    </location>
</feature>